<dbReference type="InterPro" id="IPR001841">
    <property type="entry name" value="Znf_RING"/>
</dbReference>
<evidence type="ECO:0000313" key="4">
    <source>
        <dbReference type="Proteomes" id="UP000187406"/>
    </source>
</evidence>
<evidence type="ECO:0000259" key="2">
    <source>
        <dbReference type="PROSITE" id="PS50089"/>
    </source>
</evidence>
<keyword evidence="1" id="KW-0863">Zinc-finger</keyword>
<name>A0A1Q3DE02_CEPFO</name>
<keyword evidence="1" id="KW-0862">Zinc</keyword>
<dbReference type="AlphaFoldDB" id="A0A1Q3DE02"/>
<dbReference type="InParanoid" id="A0A1Q3DE02"/>
<protein>
    <submittedName>
        <fullName evidence="3">Zf-C3HC4_3 domain-containing protein</fullName>
    </submittedName>
</protein>
<organism evidence="3 4">
    <name type="scientific">Cephalotus follicularis</name>
    <name type="common">Albany pitcher plant</name>
    <dbReference type="NCBI Taxonomy" id="3775"/>
    <lineage>
        <taxon>Eukaryota</taxon>
        <taxon>Viridiplantae</taxon>
        <taxon>Streptophyta</taxon>
        <taxon>Embryophyta</taxon>
        <taxon>Tracheophyta</taxon>
        <taxon>Spermatophyta</taxon>
        <taxon>Magnoliopsida</taxon>
        <taxon>eudicotyledons</taxon>
        <taxon>Gunneridae</taxon>
        <taxon>Pentapetalae</taxon>
        <taxon>rosids</taxon>
        <taxon>fabids</taxon>
        <taxon>Oxalidales</taxon>
        <taxon>Cephalotaceae</taxon>
        <taxon>Cephalotus</taxon>
    </lineage>
</organism>
<evidence type="ECO:0000256" key="1">
    <source>
        <dbReference type="PROSITE-ProRule" id="PRU00175"/>
    </source>
</evidence>
<dbReference type="PROSITE" id="PS50089">
    <property type="entry name" value="ZF_RING_2"/>
    <property type="match status" value="1"/>
</dbReference>
<dbReference type="Pfam" id="PF13920">
    <property type="entry name" value="zf-C3HC4_3"/>
    <property type="match status" value="1"/>
</dbReference>
<dbReference type="EMBL" id="BDDD01006573">
    <property type="protein sequence ID" value="GAV90756.1"/>
    <property type="molecule type" value="Genomic_DNA"/>
</dbReference>
<feature type="non-terminal residue" evidence="3">
    <location>
        <position position="174"/>
    </location>
</feature>
<dbReference type="InterPro" id="IPR013083">
    <property type="entry name" value="Znf_RING/FYVE/PHD"/>
</dbReference>
<dbReference type="OrthoDB" id="1711136at2759"/>
<accession>A0A1Q3DE02</accession>
<dbReference type="GO" id="GO:0008270">
    <property type="term" value="F:zinc ion binding"/>
    <property type="evidence" value="ECO:0007669"/>
    <property type="project" value="UniProtKB-KW"/>
</dbReference>
<sequence>MDGLVRSSRWKNLKQRLGFNAISCCGATWSPRNPTLTIIEESHAEAVNVITNNVGQIPVHHSSTINHASQIQAASGTNLRMALAAERKNGGPSNVKTLMRLIEETDGVDWESRGFSGVEGGNDWVCCLCMERDKGAAFIPCGHTFCRVCSRELWVNRRSCPICTRSILQILDIF</sequence>
<dbReference type="PANTHER" id="PTHR46629">
    <property type="entry name" value="OS01G0917900 PROTEIN"/>
    <property type="match status" value="1"/>
</dbReference>
<keyword evidence="1" id="KW-0479">Metal-binding</keyword>
<reference evidence="4" key="1">
    <citation type="submission" date="2016-04" db="EMBL/GenBank/DDBJ databases">
        <title>Cephalotus genome sequencing.</title>
        <authorList>
            <person name="Fukushima K."/>
            <person name="Hasebe M."/>
            <person name="Fang X."/>
        </authorList>
    </citation>
    <scope>NUCLEOTIDE SEQUENCE [LARGE SCALE GENOMIC DNA]</scope>
    <source>
        <strain evidence="4">cv. St1</strain>
    </source>
</reference>
<dbReference type="SUPFAM" id="SSF57850">
    <property type="entry name" value="RING/U-box"/>
    <property type="match status" value="1"/>
</dbReference>
<comment type="caution">
    <text evidence="3">The sequence shown here is derived from an EMBL/GenBank/DDBJ whole genome shotgun (WGS) entry which is preliminary data.</text>
</comment>
<gene>
    <name evidence="3" type="ORF">CFOL_v3_34160</name>
</gene>
<keyword evidence="4" id="KW-1185">Reference proteome</keyword>
<dbReference type="Proteomes" id="UP000187406">
    <property type="component" value="Unassembled WGS sequence"/>
</dbReference>
<proteinExistence type="predicted"/>
<dbReference type="CDD" id="cd16449">
    <property type="entry name" value="RING-HC"/>
    <property type="match status" value="1"/>
</dbReference>
<dbReference type="Gene3D" id="3.30.40.10">
    <property type="entry name" value="Zinc/RING finger domain, C3HC4 (zinc finger)"/>
    <property type="match status" value="1"/>
</dbReference>
<dbReference type="SMART" id="SM00184">
    <property type="entry name" value="RING"/>
    <property type="match status" value="1"/>
</dbReference>
<evidence type="ECO:0000313" key="3">
    <source>
        <dbReference type="EMBL" id="GAV90756.1"/>
    </source>
</evidence>
<feature type="domain" description="RING-type" evidence="2">
    <location>
        <begin position="126"/>
        <end position="164"/>
    </location>
</feature>